<name>A0A2H3CPN3_ARMGA</name>
<dbReference type="InParanoid" id="A0A2H3CPN3"/>
<organism evidence="3 4">
    <name type="scientific">Armillaria gallica</name>
    <name type="common">Bulbous honey fungus</name>
    <name type="synonym">Armillaria bulbosa</name>
    <dbReference type="NCBI Taxonomy" id="47427"/>
    <lineage>
        <taxon>Eukaryota</taxon>
        <taxon>Fungi</taxon>
        <taxon>Dikarya</taxon>
        <taxon>Basidiomycota</taxon>
        <taxon>Agaricomycotina</taxon>
        <taxon>Agaricomycetes</taxon>
        <taxon>Agaricomycetidae</taxon>
        <taxon>Agaricales</taxon>
        <taxon>Marasmiineae</taxon>
        <taxon>Physalacriaceae</taxon>
        <taxon>Armillaria</taxon>
    </lineage>
</organism>
<evidence type="ECO:0000313" key="4">
    <source>
        <dbReference type="Proteomes" id="UP000217790"/>
    </source>
</evidence>
<gene>
    <name evidence="3" type="ORF">ARMGADRAFT_1020512</name>
</gene>
<evidence type="ECO:0000313" key="3">
    <source>
        <dbReference type="EMBL" id="PBK81172.1"/>
    </source>
</evidence>
<reference evidence="4" key="1">
    <citation type="journal article" date="2017" name="Nat. Ecol. Evol.">
        <title>Genome expansion and lineage-specific genetic innovations in the forest pathogenic fungi Armillaria.</title>
        <authorList>
            <person name="Sipos G."/>
            <person name="Prasanna A.N."/>
            <person name="Walter M.C."/>
            <person name="O'Connor E."/>
            <person name="Balint B."/>
            <person name="Krizsan K."/>
            <person name="Kiss B."/>
            <person name="Hess J."/>
            <person name="Varga T."/>
            <person name="Slot J."/>
            <person name="Riley R."/>
            <person name="Boka B."/>
            <person name="Rigling D."/>
            <person name="Barry K."/>
            <person name="Lee J."/>
            <person name="Mihaltcheva S."/>
            <person name="LaButti K."/>
            <person name="Lipzen A."/>
            <person name="Waldron R."/>
            <person name="Moloney N.M."/>
            <person name="Sperisen C."/>
            <person name="Kredics L."/>
            <person name="Vagvoelgyi C."/>
            <person name="Patrignani A."/>
            <person name="Fitzpatrick D."/>
            <person name="Nagy I."/>
            <person name="Doyle S."/>
            <person name="Anderson J.B."/>
            <person name="Grigoriev I.V."/>
            <person name="Gueldener U."/>
            <person name="Muensterkoetter M."/>
            <person name="Nagy L.G."/>
        </authorList>
    </citation>
    <scope>NUCLEOTIDE SEQUENCE [LARGE SCALE GENOMIC DNA]</scope>
    <source>
        <strain evidence="4">Ar21-2</strain>
    </source>
</reference>
<feature type="transmembrane region" description="Helical" evidence="2">
    <location>
        <begin position="108"/>
        <end position="127"/>
    </location>
</feature>
<accession>A0A2H3CPN3</accession>
<protein>
    <submittedName>
        <fullName evidence="3">Uncharacterized protein</fullName>
    </submittedName>
</protein>
<feature type="transmembrane region" description="Helical" evidence="2">
    <location>
        <begin position="219"/>
        <end position="241"/>
    </location>
</feature>
<keyword evidence="2" id="KW-0812">Transmembrane</keyword>
<proteinExistence type="predicted"/>
<dbReference type="Proteomes" id="UP000217790">
    <property type="component" value="Unassembled WGS sequence"/>
</dbReference>
<keyword evidence="2" id="KW-1133">Transmembrane helix</keyword>
<dbReference type="EMBL" id="KZ293734">
    <property type="protein sequence ID" value="PBK81172.1"/>
    <property type="molecule type" value="Genomic_DNA"/>
</dbReference>
<keyword evidence="2" id="KW-0472">Membrane</keyword>
<feature type="compositionally biased region" description="Basic and acidic residues" evidence="1">
    <location>
        <begin position="321"/>
        <end position="338"/>
    </location>
</feature>
<feature type="region of interest" description="Disordered" evidence="1">
    <location>
        <begin position="313"/>
        <end position="338"/>
    </location>
</feature>
<feature type="transmembrane region" description="Helical" evidence="2">
    <location>
        <begin position="176"/>
        <end position="199"/>
    </location>
</feature>
<sequence>MDVPLVSVNLATAAVEGVLYGVFLVLDITSIVLLFARESHISRAARPSSFHVIRRPMFIGAIILLVSVTGHWICTVIRLFDAFVKFEGGTQPLEYYGNLSHTTEVVKTGFLIGSLVTSDTMIIYRLWVVWGYNYHVMIFPLATLIGLTVCGSGITYEFAKYTPDQDVFVTAAERWITSECVLTLLTNVYSTSLIAWYIYRTHRVSSSLVGTGRSLMSVLSIFVESAAIYTTWTILFMITYLTKTNIQFNVIDFWPAAAGIAFGLINVRVGLGWAQKAGTSSTLGGSSGSRSGVAPATEFPLRPLAINISRSMVNDGGESQTNDKDLISKSRGYESLEA</sequence>
<feature type="transmembrane region" description="Helical" evidence="2">
    <location>
        <begin position="57"/>
        <end position="80"/>
    </location>
</feature>
<feature type="transmembrane region" description="Helical" evidence="2">
    <location>
        <begin position="17"/>
        <end position="36"/>
    </location>
</feature>
<dbReference type="OrthoDB" id="3250682at2759"/>
<dbReference type="OMA" id="HWILDIS"/>
<evidence type="ECO:0000256" key="2">
    <source>
        <dbReference type="SAM" id="Phobius"/>
    </source>
</evidence>
<feature type="transmembrane region" description="Helical" evidence="2">
    <location>
        <begin position="253"/>
        <end position="271"/>
    </location>
</feature>
<dbReference type="STRING" id="47427.A0A2H3CPN3"/>
<evidence type="ECO:0000256" key="1">
    <source>
        <dbReference type="SAM" id="MobiDB-lite"/>
    </source>
</evidence>
<feature type="transmembrane region" description="Helical" evidence="2">
    <location>
        <begin position="134"/>
        <end position="156"/>
    </location>
</feature>
<keyword evidence="4" id="KW-1185">Reference proteome</keyword>
<dbReference type="AlphaFoldDB" id="A0A2H3CPN3"/>